<gene>
    <name evidence="1" type="primary">ORF132365</name>
</gene>
<sequence length="50" mass="5430">AIKVATEKLLNTRLDPQPGVFLTDARSALQASNKKKTLSLLPVVPLFRAV</sequence>
<protein>
    <submittedName>
        <fullName evidence="1">Uncharacterized protein</fullName>
    </submittedName>
</protein>
<proteinExistence type="predicted"/>
<accession>A0A0B7ANG6</accession>
<feature type="non-terminal residue" evidence="1">
    <location>
        <position position="1"/>
    </location>
</feature>
<dbReference type="EMBL" id="HACG01035714">
    <property type="protein sequence ID" value="CEK82579.1"/>
    <property type="molecule type" value="Transcribed_RNA"/>
</dbReference>
<name>A0A0B7ANG6_9EUPU</name>
<reference evidence="1" key="1">
    <citation type="submission" date="2014-12" db="EMBL/GenBank/DDBJ databases">
        <title>Insight into the proteome of Arion vulgaris.</title>
        <authorList>
            <person name="Aradska J."/>
            <person name="Bulat T."/>
            <person name="Smidak R."/>
            <person name="Sarate P."/>
            <person name="Gangsoo J."/>
            <person name="Sialana F."/>
            <person name="Bilban M."/>
            <person name="Lubec G."/>
        </authorList>
    </citation>
    <scope>NUCLEOTIDE SEQUENCE</scope>
    <source>
        <tissue evidence="1">Skin</tissue>
    </source>
</reference>
<dbReference type="AlphaFoldDB" id="A0A0B7ANG6"/>
<evidence type="ECO:0000313" key="1">
    <source>
        <dbReference type="EMBL" id="CEK82579.1"/>
    </source>
</evidence>
<organism evidence="1">
    <name type="scientific">Arion vulgaris</name>
    <dbReference type="NCBI Taxonomy" id="1028688"/>
    <lineage>
        <taxon>Eukaryota</taxon>
        <taxon>Metazoa</taxon>
        <taxon>Spiralia</taxon>
        <taxon>Lophotrochozoa</taxon>
        <taxon>Mollusca</taxon>
        <taxon>Gastropoda</taxon>
        <taxon>Heterobranchia</taxon>
        <taxon>Euthyneura</taxon>
        <taxon>Panpulmonata</taxon>
        <taxon>Eupulmonata</taxon>
        <taxon>Stylommatophora</taxon>
        <taxon>Helicina</taxon>
        <taxon>Arionoidea</taxon>
        <taxon>Arionidae</taxon>
        <taxon>Arion</taxon>
    </lineage>
</organism>